<dbReference type="PANTHER" id="PTHR43566">
    <property type="entry name" value="CONSERVED PROTEIN"/>
    <property type="match status" value="1"/>
</dbReference>
<comment type="caution">
    <text evidence="3">The sequence shown here is derived from an EMBL/GenBank/DDBJ whole genome shotgun (WGS) entry which is preliminary data.</text>
</comment>
<evidence type="ECO:0000313" key="3">
    <source>
        <dbReference type="EMBL" id="GAA4432946.1"/>
    </source>
</evidence>
<feature type="domain" description="DUF4143" evidence="2">
    <location>
        <begin position="199"/>
        <end position="359"/>
    </location>
</feature>
<dbReference type="PANTHER" id="PTHR43566:SF2">
    <property type="entry name" value="DUF4143 DOMAIN-CONTAINING PROTEIN"/>
    <property type="match status" value="1"/>
</dbReference>
<organism evidence="3 4">
    <name type="scientific">Ravibacter arvi</name>
    <dbReference type="NCBI Taxonomy" id="2051041"/>
    <lineage>
        <taxon>Bacteria</taxon>
        <taxon>Pseudomonadati</taxon>
        <taxon>Bacteroidota</taxon>
        <taxon>Cytophagia</taxon>
        <taxon>Cytophagales</taxon>
        <taxon>Spirosomataceae</taxon>
        <taxon>Ravibacter</taxon>
    </lineage>
</organism>
<dbReference type="SUPFAM" id="SSF52540">
    <property type="entry name" value="P-loop containing nucleoside triphosphate hydrolases"/>
    <property type="match status" value="1"/>
</dbReference>
<sequence length="412" mass="46545">MTDYPRWQKSNLEQALTSRRAVVLTGPRQCGKTTLARKLVSGRNAYRTLDDLAVRQAAENDPHLFVEFAPAGATLIIDEVQKVPDLLPAIKKVVDQDNRPGQFLITGSANILNLPTVQESLAGRLGKIRLRPLSQGEIAGSNPLFLEQAFEQKFRRPTIKSNRNDLVEAIFQGGFPEALRMGGKVRRNWHIDYVDALIEHDLNDIANIRHTEVMKDLVRVLAAWSSKFMDISSIGSGLSADRRTLASYISALQAFYIVEAVPAWRKTDYDRLGKQSKLFMADTGMMTALLGWRPSDFIDDADKAGKAFETFVFCQLASEIDAAAESYYLYQYRDHDKREIDFLVERDDRNLLAIEVKSGITVKKTDFKHIVWFRENLVKKSTVTGIILYAGEEILPFGENLWAVPIDCMWAN</sequence>
<dbReference type="InterPro" id="IPR025420">
    <property type="entry name" value="DUF4143"/>
</dbReference>
<proteinExistence type="predicted"/>
<accession>A0ABP8LQQ7</accession>
<evidence type="ECO:0000259" key="2">
    <source>
        <dbReference type="Pfam" id="PF13635"/>
    </source>
</evidence>
<dbReference type="Pfam" id="PF13173">
    <property type="entry name" value="AAA_14"/>
    <property type="match status" value="1"/>
</dbReference>
<keyword evidence="3" id="KW-0547">Nucleotide-binding</keyword>
<protein>
    <submittedName>
        <fullName evidence="3">ATP-binding protein</fullName>
    </submittedName>
</protein>
<keyword evidence="3" id="KW-0067">ATP-binding</keyword>
<keyword evidence="4" id="KW-1185">Reference proteome</keyword>
<dbReference type="EMBL" id="BAABEY010000002">
    <property type="protein sequence ID" value="GAA4432946.1"/>
    <property type="molecule type" value="Genomic_DNA"/>
</dbReference>
<name>A0ABP8LQQ7_9BACT</name>
<dbReference type="GO" id="GO:0005524">
    <property type="term" value="F:ATP binding"/>
    <property type="evidence" value="ECO:0007669"/>
    <property type="project" value="UniProtKB-KW"/>
</dbReference>
<dbReference type="RefSeq" id="WP_345026546.1">
    <property type="nucleotide sequence ID" value="NZ_BAABEY010000002.1"/>
</dbReference>
<evidence type="ECO:0000313" key="4">
    <source>
        <dbReference type="Proteomes" id="UP001501508"/>
    </source>
</evidence>
<feature type="domain" description="AAA" evidence="1">
    <location>
        <begin position="19"/>
        <end position="138"/>
    </location>
</feature>
<dbReference type="Pfam" id="PF13635">
    <property type="entry name" value="DUF4143"/>
    <property type="match status" value="1"/>
</dbReference>
<dbReference type="InterPro" id="IPR027417">
    <property type="entry name" value="P-loop_NTPase"/>
</dbReference>
<dbReference type="Gene3D" id="3.40.50.300">
    <property type="entry name" value="P-loop containing nucleotide triphosphate hydrolases"/>
    <property type="match status" value="1"/>
</dbReference>
<dbReference type="InterPro" id="IPR041682">
    <property type="entry name" value="AAA_14"/>
</dbReference>
<reference evidence="4" key="1">
    <citation type="journal article" date="2019" name="Int. J. Syst. Evol. Microbiol.">
        <title>The Global Catalogue of Microorganisms (GCM) 10K type strain sequencing project: providing services to taxonomists for standard genome sequencing and annotation.</title>
        <authorList>
            <consortium name="The Broad Institute Genomics Platform"/>
            <consortium name="The Broad Institute Genome Sequencing Center for Infectious Disease"/>
            <person name="Wu L."/>
            <person name="Ma J."/>
        </authorList>
    </citation>
    <scope>NUCLEOTIDE SEQUENCE [LARGE SCALE GENOMIC DNA]</scope>
    <source>
        <strain evidence="4">JCM 31920</strain>
    </source>
</reference>
<evidence type="ECO:0000259" key="1">
    <source>
        <dbReference type="Pfam" id="PF13173"/>
    </source>
</evidence>
<gene>
    <name evidence="3" type="ORF">GCM10023091_05890</name>
</gene>
<dbReference type="Proteomes" id="UP001501508">
    <property type="component" value="Unassembled WGS sequence"/>
</dbReference>